<dbReference type="eggNOG" id="COG2076">
    <property type="taxonomic scope" value="Bacteria"/>
</dbReference>
<dbReference type="InterPro" id="IPR045324">
    <property type="entry name" value="Small_multidrug_res"/>
</dbReference>
<dbReference type="EMBL" id="CP001706">
    <property type="protein sequence ID" value="ACV08831.1"/>
    <property type="molecule type" value="Genomic_DNA"/>
</dbReference>
<dbReference type="GO" id="GO:0005886">
    <property type="term" value="C:plasma membrane"/>
    <property type="evidence" value="ECO:0007669"/>
    <property type="project" value="UniProtKB-SubCell"/>
</dbReference>
<dbReference type="Pfam" id="PF00893">
    <property type="entry name" value="Multi_Drug_Res"/>
    <property type="match status" value="1"/>
</dbReference>
<evidence type="ECO:0000256" key="6">
    <source>
        <dbReference type="ARBA" id="ARBA00023136"/>
    </source>
</evidence>
<keyword evidence="5 8" id="KW-1133">Transmembrane helix</keyword>
<dbReference type="OrthoDB" id="21828at2"/>
<evidence type="ECO:0000256" key="8">
    <source>
        <dbReference type="SAM" id="Phobius"/>
    </source>
</evidence>
<dbReference type="STRING" id="471856.Jden_1175"/>
<comment type="similarity">
    <text evidence="7">Belongs to the drug/metabolite transporter (DMT) superfamily. Small multidrug resistance (SMR) (TC 2.A.7.1) family.</text>
</comment>
<gene>
    <name evidence="9" type="ordered locus">Jden_1175</name>
</gene>
<dbReference type="KEGG" id="jde:Jden_1175"/>
<dbReference type="AlphaFoldDB" id="C7R3X4"/>
<dbReference type="Gene3D" id="1.10.3730.20">
    <property type="match status" value="1"/>
</dbReference>
<evidence type="ECO:0000256" key="1">
    <source>
        <dbReference type="ARBA" id="ARBA00004651"/>
    </source>
</evidence>
<evidence type="ECO:0000256" key="4">
    <source>
        <dbReference type="ARBA" id="ARBA00022692"/>
    </source>
</evidence>
<dbReference type="RefSeq" id="WP_015771459.1">
    <property type="nucleotide sequence ID" value="NC_013174.1"/>
</dbReference>
<dbReference type="GO" id="GO:0022857">
    <property type="term" value="F:transmembrane transporter activity"/>
    <property type="evidence" value="ECO:0007669"/>
    <property type="project" value="InterPro"/>
</dbReference>
<dbReference type="Proteomes" id="UP000000628">
    <property type="component" value="Chromosome"/>
</dbReference>
<accession>C7R3X4</accession>
<name>C7R3X4_JONDD</name>
<feature type="transmembrane region" description="Helical" evidence="8">
    <location>
        <begin position="52"/>
        <end position="72"/>
    </location>
</feature>
<evidence type="ECO:0000313" key="10">
    <source>
        <dbReference type="Proteomes" id="UP000000628"/>
    </source>
</evidence>
<dbReference type="InterPro" id="IPR000390">
    <property type="entry name" value="Small_drug/metabolite_transptr"/>
</dbReference>
<sequence length="140" mass="14457">MTTTPTPRRVITHVREHLTDNAAWAVLLLSAALEATWATALGASQGFTHLGPTLLFALTAPASMIGLSLGMLRIPVGTAYAVWTGLGAVLTVGYAVTTGTELLTTAKILALALIVGCTIGLKATHPHPPEPQLTSTPPTP</sequence>
<keyword evidence="6 8" id="KW-0472">Membrane</keyword>
<comment type="subcellular location">
    <subcellularLocation>
        <location evidence="1 7">Cell membrane</location>
        <topology evidence="1 7">Multi-pass membrane protein</topology>
    </subcellularLocation>
</comment>
<evidence type="ECO:0000256" key="3">
    <source>
        <dbReference type="ARBA" id="ARBA00022475"/>
    </source>
</evidence>
<organism evidence="9 10">
    <name type="scientific">Jonesia denitrificans (strain ATCC 14870 / DSM 20603 / BCRC 15368 / CIP 55.134 / JCM 11481 / NBRC 15587 / NCTC 10816 / Prevot 55134)</name>
    <name type="common">Listeria denitrificans</name>
    <dbReference type="NCBI Taxonomy" id="471856"/>
    <lineage>
        <taxon>Bacteria</taxon>
        <taxon>Bacillati</taxon>
        <taxon>Actinomycetota</taxon>
        <taxon>Actinomycetes</taxon>
        <taxon>Micrococcales</taxon>
        <taxon>Jonesiaceae</taxon>
        <taxon>Jonesia</taxon>
    </lineage>
</organism>
<dbReference type="PANTHER" id="PTHR30561">
    <property type="entry name" value="SMR FAMILY PROTON-DEPENDENT DRUG EFFLUX TRANSPORTER SUGE"/>
    <property type="match status" value="1"/>
</dbReference>
<keyword evidence="2" id="KW-0813">Transport</keyword>
<keyword evidence="4 7" id="KW-0812">Transmembrane</keyword>
<evidence type="ECO:0000256" key="2">
    <source>
        <dbReference type="ARBA" id="ARBA00022448"/>
    </source>
</evidence>
<protein>
    <submittedName>
        <fullName evidence="9">Small multidrug resistance protein</fullName>
    </submittedName>
</protein>
<evidence type="ECO:0000313" key="9">
    <source>
        <dbReference type="EMBL" id="ACV08831.1"/>
    </source>
</evidence>
<keyword evidence="3" id="KW-1003">Cell membrane</keyword>
<dbReference type="PANTHER" id="PTHR30561:SF0">
    <property type="entry name" value="GUANIDINIUM EXPORTER"/>
    <property type="match status" value="1"/>
</dbReference>
<evidence type="ECO:0000256" key="5">
    <source>
        <dbReference type="ARBA" id="ARBA00022989"/>
    </source>
</evidence>
<proteinExistence type="inferred from homology"/>
<dbReference type="SUPFAM" id="SSF103481">
    <property type="entry name" value="Multidrug resistance efflux transporter EmrE"/>
    <property type="match status" value="1"/>
</dbReference>
<feature type="transmembrane region" description="Helical" evidence="8">
    <location>
        <begin position="79"/>
        <end position="96"/>
    </location>
</feature>
<dbReference type="InterPro" id="IPR037185">
    <property type="entry name" value="EmrE-like"/>
</dbReference>
<reference evidence="9 10" key="1">
    <citation type="journal article" date="2009" name="Stand. Genomic Sci.">
        <title>Complete genome sequence of Jonesia denitrificans type strain (Prevot 55134).</title>
        <authorList>
            <person name="Pukall R."/>
            <person name="Gehrich-Schroter G."/>
            <person name="Lapidus A."/>
            <person name="Nolan M."/>
            <person name="Glavina Del Rio T."/>
            <person name="Lucas S."/>
            <person name="Chen F."/>
            <person name="Tice H."/>
            <person name="Pitluck S."/>
            <person name="Cheng J.F."/>
            <person name="Copeland A."/>
            <person name="Saunders E."/>
            <person name="Brettin T."/>
            <person name="Detter J.C."/>
            <person name="Bruce D."/>
            <person name="Goodwin L."/>
            <person name="Pati A."/>
            <person name="Ivanova N."/>
            <person name="Mavromatis K."/>
            <person name="Ovchinnikova G."/>
            <person name="Chen A."/>
            <person name="Palaniappan K."/>
            <person name="Land M."/>
            <person name="Hauser L."/>
            <person name="Chang Y.J."/>
            <person name="Jeffries C.D."/>
            <person name="Chain P."/>
            <person name="Goker M."/>
            <person name="Bristow J."/>
            <person name="Eisen J.A."/>
            <person name="Markowitz V."/>
            <person name="Hugenholtz P."/>
            <person name="Kyrpides N.C."/>
            <person name="Klenk H.P."/>
            <person name="Han C."/>
        </authorList>
    </citation>
    <scope>NUCLEOTIDE SEQUENCE [LARGE SCALE GENOMIC DNA]</scope>
    <source>
        <strain evidence="10">ATCC 14870 / DSM 20603 / BCRC 15368 / CIP 55.134 / JCM 11481 / NBRC 15587 / NCTC 10816 / Prevot 55134</strain>
    </source>
</reference>
<evidence type="ECO:0000256" key="7">
    <source>
        <dbReference type="RuleBase" id="RU003942"/>
    </source>
</evidence>
<keyword evidence="10" id="KW-1185">Reference proteome</keyword>
<dbReference type="HOGENOM" id="CLU_133067_1_2_11"/>